<reference evidence="2 3" key="1">
    <citation type="submission" date="2019-02" db="EMBL/GenBank/DDBJ databases">
        <title>Genome sequencing of the rare red list fungi Dentipellis fragilis.</title>
        <authorList>
            <person name="Buettner E."/>
            <person name="Kellner H."/>
        </authorList>
    </citation>
    <scope>NUCLEOTIDE SEQUENCE [LARGE SCALE GENOMIC DNA]</scope>
    <source>
        <strain evidence="2 3">DSM 105465</strain>
    </source>
</reference>
<dbReference type="EMBL" id="SEOQ01001181">
    <property type="protein sequence ID" value="TFY53242.1"/>
    <property type="molecule type" value="Genomic_DNA"/>
</dbReference>
<dbReference type="Proteomes" id="UP000298327">
    <property type="component" value="Unassembled WGS sequence"/>
</dbReference>
<feature type="compositionally biased region" description="Pro residues" evidence="1">
    <location>
        <begin position="310"/>
        <end position="322"/>
    </location>
</feature>
<sequence>MRALDVSASESGRAMGEDARWRAWTAACEVVRVGLSRGPTGGLAGARNGDRGCRMERWAGGCEEKWNGTGGVRLIGACAGLVQCVRAWHWYLIGFPAGAQQQQEQAKELWRAGRNGEDETIDRAESQTRSSYARRRRRWRVQPRASEEAAQRAKTSEGAANAANSRTRHCRRVSSLPRAASTRRRQRRAARPARPRHPPPRPSPRRSLCASLQSTGAAAFPRARCLAADPRCAPLSSAPRPFDDDAGALQRAPARTAGALRDIRRIGERHGLSADTARFISVSALAPAPSQISNRSSLFSATARLSSFPLPLPLPPPPPFPPARRQSPRFGTPFLCPQRSSSAIASVSEKQLSKA</sequence>
<feature type="compositionally biased region" description="Polar residues" evidence="1">
    <location>
        <begin position="338"/>
        <end position="355"/>
    </location>
</feature>
<feature type="region of interest" description="Disordered" evidence="1">
    <location>
        <begin position="106"/>
        <end position="213"/>
    </location>
</feature>
<evidence type="ECO:0000256" key="1">
    <source>
        <dbReference type="SAM" id="MobiDB-lite"/>
    </source>
</evidence>
<proteinExistence type="predicted"/>
<feature type="compositionally biased region" description="Basic residues" evidence="1">
    <location>
        <begin position="132"/>
        <end position="141"/>
    </location>
</feature>
<name>A0A4Y9XTY8_9AGAM</name>
<protein>
    <submittedName>
        <fullName evidence="2">Uncharacterized protein</fullName>
    </submittedName>
</protein>
<accession>A0A4Y9XTY8</accession>
<organism evidence="2 3">
    <name type="scientific">Dentipellis fragilis</name>
    <dbReference type="NCBI Taxonomy" id="205917"/>
    <lineage>
        <taxon>Eukaryota</taxon>
        <taxon>Fungi</taxon>
        <taxon>Dikarya</taxon>
        <taxon>Basidiomycota</taxon>
        <taxon>Agaricomycotina</taxon>
        <taxon>Agaricomycetes</taxon>
        <taxon>Russulales</taxon>
        <taxon>Hericiaceae</taxon>
        <taxon>Dentipellis</taxon>
    </lineage>
</organism>
<comment type="caution">
    <text evidence="2">The sequence shown here is derived from an EMBL/GenBank/DDBJ whole genome shotgun (WGS) entry which is preliminary data.</text>
</comment>
<evidence type="ECO:0000313" key="3">
    <source>
        <dbReference type="Proteomes" id="UP000298327"/>
    </source>
</evidence>
<feature type="compositionally biased region" description="Basic and acidic residues" evidence="1">
    <location>
        <begin position="106"/>
        <end position="126"/>
    </location>
</feature>
<gene>
    <name evidence="2" type="ORF">EVG20_g10205</name>
</gene>
<dbReference type="AlphaFoldDB" id="A0A4Y9XTY8"/>
<evidence type="ECO:0000313" key="2">
    <source>
        <dbReference type="EMBL" id="TFY53242.1"/>
    </source>
</evidence>
<feature type="compositionally biased region" description="Basic residues" evidence="1">
    <location>
        <begin position="181"/>
        <end position="199"/>
    </location>
</feature>
<keyword evidence="3" id="KW-1185">Reference proteome</keyword>
<feature type="compositionally biased region" description="Basic and acidic residues" evidence="1">
    <location>
        <begin position="145"/>
        <end position="155"/>
    </location>
</feature>
<feature type="region of interest" description="Disordered" evidence="1">
    <location>
        <begin position="310"/>
        <end position="355"/>
    </location>
</feature>